<comment type="similarity">
    <text evidence="1">Belongs to the sigma-70 factor family. ECF subfamily.</text>
</comment>
<dbReference type="Gene3D" id="1.10.10.10">
    <property type="entry name" value="Winged helix-like DNA-binding domain superfamily/Winged helix DNA-binding domain"/>
    <property type="match status" value="1"/>
</dbReference>
<dbReference type="InterPro" id="IPR013249">
    <property type="entry name" value="RNA_pol_sigma70_r4_t2"/>
</dbReference>
<keyword evidence="8" id="KW-1185">Reference proteome</keyword>
<evidence type="ECO:0000259" key="5">
    <source>
        <dbReference type="Pfam" id="PF04542"/>
    </source>
</evidence>
<dbReference type="NCBIfam" id="TIGR02937">
    <property type="entry name" value="sigma70-ECF"/>
    <property type="match status" value="1"/>
</dbReference>
<keyword evidence="4" id="KW-0804">Transcription</keyword>
<accession>S0EVP0</accession>
<dbReference type="KEGG" id="ccz:CCALI_01683"/>
<dbReference type="eggNOG" id="COG1595">
    <property type="taxonomic scope" value="Bacteria"/>
</dbReference>
<keyword evidence="2" id="KW-0805">Transcription regulation</keyword>
<dbReference type="Pfam" id="PF08281">
    <property type="entry name" value="Sigma70_r4_2"/>
    <property type="match status" value="1"/>
</dbReference>
<dbReference type="STRING" id="454171.CP488_02409"/>
<dbReference type="GO" id="GO:0006352">
    <property type="term" value="P:DNA-templated transcription initiation"/>
    <property type="evidence" value="ECO:0007669"/>
    <property type="project" value="InterPro"/>
</dbReference>
<evidence type="ECO:0000256" key="1">
    <source>
        <dbReference type="ARBA" id="ARBA00010641"/>
    </source>
</evidence>
<dbReference type="InParanoid" id="S0EVP0"/>
<dbReference type="PATRIC" id="fig|1303518.3.peg.1734"/>
<evidence type="ECO:0000256" key="4">
    <source>
        <dbReference type="ARBA" id="ARBA00023163"/>
    </source>
</evidence>
<name>S0EVP0_CHTCT</name>
<feature type="domain" description="RNA polymerase sigma-70 region 2" evidence="5">
    <location>
        <begin position="25"/>
        <end position="92"/>
    </location>
</feature>
<dbReference type="Gene3D" id="1.10.1740.10">
    <property type="match status" value="1"/>
</dbReference>
<dbReference type="CDD" id="cd06171">
    <property type="entry name" value="Sigma70_r4"/>
    <property type="match status" value="1"/>
</dbReference>
<proteinExistence type="inferred from homology"/>
<gene>
    <name evidence="7" type="ORF">CCALI_01683</name>
</gene>
<dbReference type="InterPro" id="IPR007627">
    <property type="entry name" value="RNA_pol_sigma70_r2"/>
</dbReference>
<dbReference type="PANTHER" id="PTHR43133:SF51">
    <property type="entry name" value="RNA POLYMERASE SIGMA FACTOR"/>
    <property type="match status" value="1"/>
</dbReference>
<dbReference type="InterPro" id="IPR039425">
    <property type="entry name" value="RNA_pol_sigma-70-like"/>
</dbReference>
<evidence type="ECO:0000256" key="3">
    <source>
        <dbReference type="ARBA" id="ARBA00023082"/>
    </source>
</evidence>
<evidence type="ECO:0000256" key="2">
    <source>
        <dbReference type="ARBA" id="ARBA00023015"/>
    </source>
</evidence>
<dbReference type="Pfam" id="PF04542">
    <property type="entry name" value="Sigma70_r2"/>
    <property type="match status" value="1"/>
</dbReference>
<dbReference type="OrthoDB" id="9795666at2"/>
<dbReference type="FunCoup" id="S0EVP0">
    <property type="interactions" value="25"/>
</dbReference>
<protein>
    <submittedName>
        <fullName evidence="7">RNA polymerase sigma factor, sigma-70 family</fullName>
    </submittedName>
</protein>
<reference evidence="8" key="1">
    <citation type="submission" date="2013-03" db="EMBL/GenBank/DDBJ databases">
        <title>Genome sequence of Chthonomonas calidirosea, the first sequenced genome from the Armatimonadetes phylum (formally candidate division OP10).</title>
        <authorList>
            <person name="Lee K.C.Y."/>
            <person name="Morgan X.C."/>
            <person name="Dunfield P.F."/>
            <person name="Tamas I."/>
            <person name="Houghton K.M."/>
            <person name="Vyssotski M."/>
            <person name="Ryan J.L.J."/>
            <person name="Lagutin K."/>
            <person name="McDonald I.R."/>
            <person name="Stott M.B."/>
        </authorList>
    </citation>
    <scope>NUCLEOTIDE SEQUENCE [LARGE SCALE GENOMIC DNA]</scope>
    <source>
        <strain evidence="8">DSM 23976 / ICMP 18418 / T49</strain>
    </source>
</reference>
<dbReference type="SUPFAM" id="SSF88659">
    <property type="entry name" value="Sigma3 and sigma4 domains of RNA polymerase sigma factors"/>
    <property type="match status" value="1"/>
</dbReference>
<dbReference type="SUPFAM" id="SSF88946">
    <property type="entry name" value="Sigma2 domain of RNA polymerase sigma factors"/>
    <property type="match status" value="1"/>
</dbReference>
<evidence type="ECO:0000259" key="6">
    <source>
        <dbReference type="Pfam" id="PF08281"/>
    </source>
</evidence>
<dbReference type="GO" id="GO:0003677">
    <property type="term" value="F:DNA binding"/>
    <property type="evidence" value="ECO:0007669"/>
    <property type="project" value="InterPro"/>
</dbReference>
<feature type="domain" description="RNA polymerase sigma factor 70 region 4 type 2" evidence="6">
    <location>
        <begin position="126"/>
        <end position="177"/>
    </location>
</feature>
<dbReference type="Proteomes" id="UP000014227">
    <property type="component" value="Chromosome I"/>
</dbReference>
<dbReference type="GO" id="GO:0016987">
    <property type="term" value="F:sigma factor activity"/>
    <property type="evidence" value="ECO:0007669"/>
    <property type="project" value="UniProtKB-KW"/>
</dbReference>
<dbReference type="HOGENOM" id="CLU_047691_3_0_0"/>
<evidence type="ECO:0000313" key="7">
    <source>
        <dbReference type="EMBL" id="CCW35497.1"/>
    </source>
</evidence>
<dbReference type="EMBL" id="HF951689">
    <property type="protein sequence ID" value="CCW35497.1"/>
    <property type="molecule type" value="Genomic_DNA"/>
</dbReference>
<sequence length="188" mass="22265">MKSGLSEQELAQRCREGSMEAFEELYARCSRAVYRYAYRMLNDADEADDVMQETFVRAFRMLPHFRGECNLLTWLIKIASNLCRDRYKTRMRRREVPFDDQLANRPDNSLWGRDPADIIVQQDLQERVRRVLAALPAAHREVIVLRDFEDLSYQEIAQILDCSISSIKLRLFRARRAFRERLESLLKA</sequence>
<keyword evidence="3" id="KW-0731">Sigma factor</keyword>
<dbReference type="InterPro" id="IPR014284">
    <property type="entry name" value="RNA_pol_sigma-70_dom"/>
</dbReference>
<dbReference type="InterPro" id="IPR013324">
    <property type="entry name" value="RNA_pol_sigma_r3/r4-like"/>
</dbReference>
<dbReference type="RefSeq" id="WP_016483028.1">
    <property type="nucleotide sequence ID" value="NC_021487.1"/>
</dbReference>
<dbReference type="InterPro" id="IPR013325">
    <property type="entry name" value="RNA_pol_sigma_r2"/>
</dbReference>
<dbReference type="InterPro" id="IPR036388">
    <property type="entry name" value="WH-like_DNA-bd_sf"/>
</dbReference>
<dbReference type="AlphaFoldDB" id="S0EVP0"/>
<organism evidence="7 8">
    <name type="scientific">Chthonomonas calidirosea (strain DSM 23976 / ICMP 18418 / T49)</name>
    <dbReference type="NCBI Taxonomy" id="1303518"/>
    <lineage>
        <taxon>Bacteria</taxon>
        <taxon>Bacillati</taxon>
        <taxon>Armatimonadota</taxon>
        <taxon>Chthonomonadia</taxon>
        <taxon>Chthonomonadales</taxon>
        <taxon>Chthonomonadaceae</taxon>
        <taxon>Chthonomonas</taxon>
    </lineage>
</organism>
<evidence type="ECO:0000313" key="8">
    <source>
        <dbReference type="Proteomes" id="UP000014227"/>
    </source>
</evidence>
<dbReference type="PANTHER" id="PTHR43133">
    <property type="entry name" value="RNA POLYMERASE ECF-TYPE SIGMA FACTO"/>
    <property type="match status" value="1"/>
</dbReference>